<evidence type="ECO:0000313" key="3">
    <source>
        <dbReference type="EMBL" id="KAL2349314.1"/>
    </source>
</evidence>
<dbReference type="Gene3D" id="2.60.260.20">
    <property type="entry name" value="Urease metallochaperone UreE, N-terminal domain"/>
    <property type="match status" value="2"/>
</dbReference>
<keyword evidence="4" id="KW-1185">Reference proteome</keyword>
<evidence type="ECO:0000259" key="2">
    <source>
        <dbReference type="PROSITE" id="PS50076"/>
    </source>
</evidence>
<dbReference type="FunFam" id="2.60.260.20:FF:000006">
    <property type="entry name" value="DnaJ subfamily B member 13"/>
    <property type="match status" value="1"/>
</dbReference>
<dbReference type="SMART" id="SM00271">
    <property type="entry name" value="DnaJ"/>
    <property type="match status" value="1"/>
</dbReference>
<dbReference type="Pfam" id="PF00226">
    <property type="entry name" value="DnaJ"/>
    <property type="match status" value="1"/>
</dbReference>
<dbReference type="InterPro" id="IPR001623">
    <property type="entry name" value="DnaJ_domain"/>
</dbReference>
<dbReference type="PROSITE" id="PS00636">
    <property type="entry name" value="DNAJ_1"/>
    <property type="match status" value="1"/>
</dbReference>
<dbReference type="SUPFAM" id="SSF49493">
    <property type="entry name" value="HSP40/DnaJ peptide-binding domain"/>
    <property type="match status" value="2"/>
</dbReference>
<dbReference type="EMBL" id="JBGMDY010000001">
    <property type="protein sequence ID" value="KAL2349314.1"/>
    <property type="molecule type" value="Genomic_DNA"/>
</dbReference>
<dbReference type="PROSITE" id="PS50076">
    <property type="entry name" value="DNAJ_2"/>
    <property type="match status" value="1"/>
</dbReference>
<comment type="caution">
    <text evidence="3">The sequence shown here is derived from an EMBL/GenBank/DDBJ whole genome shotgun (WGS) entry which is preliminary data.</text>
</comment>
<dbReference type="PRINTS" id="PR00625">
    <property type="entry name" value="JDOMAIN"/>
</dbReference>
<dbReference type="Pfam" id="PF01556">
    <property type="entry name" value="DnaJ_C"/>
    <property type="match status" value="1"/>
</dbReference>
<accession>A0ABD1NMH4</accession>
<name>A0ABD1NMH4_9FABA</name>
<dbReference type="PANTHER" id="PTHR24078:SF175">
    <property type="entry name" value="DNAJ HEAT SHOCK FAMILY PROTEIN"/>
    <property type="match status" value="1"/>
</dbReference>
<dbReference type="PANTHER" id="PTHR24078">
    <property type="entry name" value="DNAJ HOMOLOG SUBFAMILY C MEMBER"/>
    <property type="match status" value="1"/>
</dbReference>
<dbReference type="InterPro" id="IPR051339">
    <property type="entry name" value="DnaJ_subfamily_B"/>
</dbReference>
<dbReference type="InterPro" id="IPR036869">
    <property type="entry name" value="J_dom_sf"/>
</dbReference>
<dbReference type="SUPFAM" id="SSF46565">
    <property type="entry name" value="Chaperone J-domain"/>
    <property type="match status" value="1"/>
</dbReference>
<feature type="domain" description="J" evidence="2">
    <location>
        <begin position="5"/>
        <end position="75"/>
    </location>
</feature>
<dbReference type="AlphaFoldDB" id="A0ABD1NMH4"/>
<dbReference type="InterPro" id="IPR008971">
    <property type="entry name" value="HSP40/DnaJ_pept-bd"/>
</dbReference>
<sequence>MDTDDYYKILKVKGDATHEEVKKAYQRLLVNKWHTDKYIEDPLKKEELEANFKQIFKAYDVLGDPRKRQIYDLFGHYPLDSQRLNAKVAGIIQSTLPCTLLEIYNGCKKRLKVLRTVPDEFGELKSVEEILIINIEPGWKKGTKIIFPGKGNQAPGGAPADLIFVLDEIPHAIFERNGNDLVVVQKISLVDALTGKTLNFTTLDKRYLTIQVTDIVKPDYELVFPNEGMPISKEPGKKGSLRIKFDVVFPSSLNTQQKYDISRILSDADY</sequence>
<dbReference type="CDD" id="cd10747">
    <property type="entry name" value="DnaJ_C"/>
    <property type="match status" value="1"/>
</dbReference>
<dbReference type="CDD" id="cd06257">
    <property type="entry name" value="DnaJ"/>
    <property type="match status" value="1"/>
</dbReference>
<protein>
    <recommendedName>
        <fullName evidence="2">J domain-containing protein</fullName>
    </recommendedName>
</protein>
<dbReference type="FunFam" id="2.60.260.20:FF:000002">
    <property type="entry name" value="Dnaj homolog subfamily b member"/>
    <property type="match status" value="1"/>
</dbReference>
<reference evidence="3 4" key="1">
    <citation type="submission" date="2024-08" db="EMBL/GenBank/DDBJ databases">
        <title>Insights into the chromosomal genome structure of Flemingia macrophylla.</title>
        <authorList>
            <person name="Ding Y."/>
            <person name="Zhao Y."/>
            <person name="Bi W."/>
            <person name="Wu M."/>
            <person name="Zhao G."/>
            <person name="Gong Y."/>
            <person name="Li W."/>
            <person name="Zhang P."/>
        </authorList>
    </citation>
    <scope>NUCLEOTIDE SEQUENCE [LARGE SCALE GENOMIC DNA]</scope>
    <source>
        <strain evidence="3">DYQJB</strain>
        <tissue evidence="3">Leaf</tissue>
    </source>
</reference>
<evidence type="ECO:0000256" key="1">
    <source>
        <dbReference type="ARBA" id="ARBA00023186"/>
    </source>
</evidence>
<gene>
    <name evidence="3" type="ORF">Fmac_003314</name>
</gene>
<dbReference type="Gene3D" id="1.10.287.110">
    <property type="entry name" value="DnaJ domain"/>
    <property type="match status" value="1"/>
</dbReference>
<evidence type="ECO:0000313" key="4">
    <source>
        <dbReference type="Proteomes" id="UP001603857"/>
    </source>
</evidence>
<proteinExistence type="predicted"/>
<dbReference type="Proteomes" id="UP001603857">
    <property type="component" value="Unassembled WGS sequence"/>
</dbReference>
<organism evidence="3 4">
    <name type="scientific">Flemingia macrophylla</name>
    <dbReference type="NCBI Taxonomy" id="520843"/>
    <lineage>
        <taxon>Eukaryota</taxon>
        <taxon>Viridiplantae</taxon>
        <taxon>Streptophyta</taxon>
        <taxon>Embryophyta</taxon>
        <taxon>Tracheophyta</taxon>
        <taxon>Spermatophyta</taxon>
        <taxon>Magnoliopsida</taxon>
        <taxon>eudicotyledons</taxon>
        <taxon>Gunneridae</taxon>
        <taxon>Pentapetalae</taxon>
        <taxon>rosids</taxon>
        <taxon>fabids</taxon>
        <taxon>Fabales</taxon>
        <taxon>Fabaceae</taxon>
        <taxon>Papilionoideae</taxon>
        <taxon>50 kb inversion clade</taxon>
        <taxon>NPAAA clade</taxon>
        <taxon>indigoferoid/millettioid clade</taxon>
        <taxon>Phaseoleae</taxon>
        <taxon>Flemingia</taxon>
    </lineage>
</organism>
<dbReference type="InterPro" id="IPR018253">
    <property type="entry name" value="DnaJ_domain_CS"/>
</dbReference>
<dbReference type="InterPro" id="IPR002939">
    <property type="entry name" value="DnaJ_C"/>
</dbReference>
<keyword evidence="1" id="KW-0143">Chaperone</keyword>